<dbReference type="EMBL" id="JARVLH010000001">
    <property type="protein sequence ID" value="MEX5284253.1"/>
    <property type="molecule type" value="Genomic_DNA"/>
</dbReference>
<evidence type="ECO:0000313" key="2">
    <source>
        <dbReference type="EMBL" id="MEX5284253.1"/>
    </source>
</evidence>
<dbReference type="InterPro" id="IPR050923">
    <property type="entry name" value="Cell_Proc_Reg/RNA_Proc"/>
</dbReference>
<accession>A0ABV3X241</accession>
<dbReference type="Gene3D" id="2.60.200.20">
    <property type="match status" value="1"/>
</dbReference>
<gene>
    <name evidence="2" type="ORF">QCO44_01165</name>
</gene>
<dbReference type="RefSeq" id="WP_368845974.1">
    <property type="nucleotide sequence ID" value="NZ_CP194411.1"/>
</dbReference>
<feature type="domain" description="FHA" evidence="1">
    <location>
        <begin position="178"/>
        <end position="227"/>
    </location>
</feature>
<protein>
    <submittedName>
        <fullName evidence="2">DUF3662 and FHA domain-containing protein</fullName>
    </submittedName>
</protein>
<reference evidence="2 3" key="1">
    <citation type="submission" date="2023-04" db="EMBL/GenBank/DDBJ databases">
        <title>Genome Sequence of Selenomonas sputigena ATCC 33150.</title>
        <authorList>
            <person name="Miller D.P."/>
            <person name="Anvari S."/>
            <person name="Polson S.W."/>
            <person name="Macdonald M."/>
            <person name="Mcdowell J.V."/>
        </authorList>
    </citation>
    <scope>NUCLEOTIDE SEQUENCE [LARGE SCALE GENOMIC DNA]</scope>
    <source>
        <strain evidence="2 3">ATCC 33150</strain>
    </source>
</reference>
<name>A0ABV3X241_9FIRM</name>
<dbReference type="Pfam" id="PF12401">
    <property type="entry name" value="FhaA_N"/>
    <property type="match status" value="1"/>
</dbReference>
<dbReference type="SUPFAM" id="SSF49879">
    <property type="entry name" value="SMAD/FHA domain"/>
    <property type="match status" value="1"/>
</dbReference>
<dbReference type="Gene3D" id="3.30.2320.60">
    <property type="entry name" value="FhaA, phosphopeptide-binding domain (DUF3662)"/>
    <property type="match status" value="1"/>
</dbReference>
<dbReference type="InterPro" id="IPR022128">
    <property type="entry name" value="FhaA_N"/>
</dbReference>
<sequence length="250" mass="28740">MAFTKWETFLENHIEGFFNKKFGSALEPIEVEKKLEKEIAKSKKKDKKGSGEWLLPNDYTISMNEEDCHHLSSQRFLDELHVLVEKQAILLDCFMDGRLSVAIRKDPTLSLGLCRVTAGFSDMVQRVALAVKEQHTIVLQQPSFRPPLNLPTEYRIASLTVLKGADIDSYLEFGEKKIFLGRRERSDFILTDPNASRVHASIRYERHRHFLQDEHSTNGTLLNDMPVHEACLRQGDKIQIGNSVLRYEVI</sequence>
<evidence type="ECO:0000259" key="1">
    <source>
        <dbReference type="PROSITE" id="PS50006"/>
    </source>
</evidence>
<dbReference type="Pfam" id="PF00498">
    <property type="entry name" value="FHA"/>
    <property type="match status" value="1"/>
</dbReference>
<evidence type="ECO:0000313" key="3">
    <source>
        <dbReference type="Proteomes" id="UP001559623"/>
    </source>
</evidence>
<dbReference type="SMART" id="SM00240">
    <property type="entry name" value="FHA"/>
    <property type="match status" value="1"/>
</dbReference>
<dbReference type="Proteomes" id="UP001559623">
    <property type="component" value="Unassembled WGS sequence"/>
</dbReference>
<proteinExistence type="predicted"/>
<dbReference type="InterPro" id="IPR042287">
    <property type="entry name" value="FhaA_N_sf"/>
</dbReference>
<organism evidence="2 3">
    <name type="scientific">Selenomonas sputigena</name>
    <dbReference type="NCBI Taxonomy" id="69823"/>
    <lineage>
        <taxon>Bacteria</taxon>
        <taxon>Bacillati</taxon>
        <taxon>Bacillota</taxon>
        <taxon>Negativicutes</taxon>
        <taxon>Selenomonadales</taxon>
        <taxon>Selenomonadaceae</taxon>
        <taxon>Selenomonas</taxon>
    </lineage>
</organism>
<keyword evidence="3" id="KW-1185">Reference proteome</keyword>
<dbReference type="InterPro" id="IPR000253">
    <property type="entry name" value="FHA_dom"/>
</dbReference>
<dbReference type="InterPro" id="IPR008984">
    <property type="entry name" value="SMAD_FHA_dom_sf"/>
</dbReference>
<dbReference type="PROSITE" id="PS50006">
    <property type="entry name" value="FHA_DOMAIN"/>
    <property type="match status" value="1"/>
</dbReference>
<comment type="caution">
    <text evidence="2">The sequence shown here is derived from an EMBL/GenBank/DDBJ whole genome shotgun (WGS) entry which is preliminary data.</text>
</comment>
<dbReference type="CDD" id="cd00060">
    <property type="entry name" value="FHA"/>
    <property type="match status" value="1"/>
</dbReference>
<dbReference type="PANTHER" id="PTHR23308">
    <property type="entry name" value="NUCLEAR INHIBITOR OF PROTEIN PHOSPHATASE-1"/>
    <property type="match status" value="1"/>
</dbReference>